<proteinExistence type="predicted"/>
<name>A0A1V3ND31_9GAMM</name>
<dbReference type="EMBL" id="MVBK01000080">
    <property type="protein sequence ID" value="OOG23009.1"/>
    <property type="molecule type" value="Genomic_DNA"/>
</dbReference>
<evidence type="ECO:0000313" key="2">
    <source>
        <dbReference type="Proteomes" id="UP000189462"/>
    </source>
</evidence>
<organism evidence="1 2">
    <name type="scientific">Thioalkalivibrio denitrificans</name>
    <dbReference type="NCBI Taxonomy" id="108003"/>
    <lineage>
        <taxon>Bacteria</taxon>
        <taxon>Pseudomonadati</taxon>
        <taxon>Pseudomonadota</taxon>
        <taxon>Gammaproteobacteria</taxon>
        <taxon>Chromatiales</taxon>
        <taxon>Ectothiorhodospiraceae</taxon>
        <taxon>Thioalkalivibrio</taxon>
    </lineage>
</organism>
<evidence type="ECO:0000313" key="1">
    <source>
        <dbReference type="EMBL" id="OOG23009.1"/>
    </source>
</evidence>
<sequence length="216" mass="25069">MILKVALLSSNLARDIRMHRVLGESTGCTPRLVASDPNLRWLVCEYHEHGKGLSRKEKGRHFLEQIAPRYYEYWKPRPHRVKRLLQRQRITPHAVREFLHDLGVELPDDFENATLPFSMPYLGNIRKECFQDAAGRTLIVDWEDVRTGPLAEGMLRLYPEHAVEVLDFISRYTDPDDLEPLHQLAVAAAVQALGNRHHRQRMERVCRHIAATLKQA</sequence>
<accession>A0A1V3ND31</accession>
<gene>
    <name evidence="1" type="ORF">B1C78_12850</name>
</gene>
<comment type="caution">
    <text evidence="1">The sequence shown here is derived from an EMBL/GenBank/DDBJ whole genome shotgun (WGS) entry which is preliminary data.</text>
</comment>
<protein>
    <submittedName>
        <fullName evidence="1">Uncharacterized protein</fullName>
    </submittedName>
</protein>
<dbReference type="Proteomes" id="UP000189462">
    <property type="component" value="Unassembled WGS sequence"/>
</dbReference>
<keyword evidence="2" id="KW-1185">Reference proteome</keyword>
<dbReference type="InterPro" id="IPR011009">
    <property type="entry name" value="Kinase-like_dom_sf"/>
</dbReference>
<dbReference type="AlphaFoldDB" id="A0A1V3ND31"/>
<dbReference type="SUPFAM" id="SSF56112">
    <property type="entry name" value="Protein kinase-like (PK-like)"/>
    <property type="match status" value="1"/>
</dbReference>
<reference evidence="1 2" key="1">
    <citation type="submission" date="2017-02" db="EMBL/GenBank/DDBJ databases">
        <title>Genomic diversity within the haloalkaliphilic genus Thioalkalivibrio.</title>
        <authorList>
            <person name="Ahn A.-C."/>
            <person name="Meier-Kolthoff J."/>
            <person name="Overmars L."/>
            <person name="Richter M."/>
            <person name="Woyke T."/>
            <person name="Sorokin D.Y."/>
            <person name="Muyzer G."/>
        </authorList>
    </citation>
    <scope>NUCLEOTIDE SEQUENCE [LARGE SCALE GENOMIC DNA]</scope>
    <source>
        <strain evidence="1 2">ALJD</strain>
    </source>
</reference>